<dbReference type="EMBL" id="CCYD01003042">
    <property type="protein sequence ID" value="CEG49025.1"/>
    <property type="molecule type" value="Genomic_DNA"/>
</dbReference>
<evidence type="ECO:0000256" key="1">
    <source>
        <dbReference type="SAM" id="SignalP"/>
    </source>
</evidence>
<feature type="signal peptide" evidence="1">
    <location>
        <begin position="1"/>
        <end position="19"/>
    </location>
</feature>
<organism evidence="2 3">
    <name type="scientific">Plasmopara halstedii</name>
    <name type="common">Downy mildew of sunflower</name>
    <dbReference type="NCBI Taxonomy" id="4781"/>
    <lineage>
        <taxon>Eukaryota</taxon>
        <taxon>Sar</taxon>
        <taxon>Stramenopiles</taxon>
        <taxon>Oomycota</taxon>
        <taxon>Peronosporomycetes</taxon>
        <taxon>Peronosporales</taxon>
        <taxon>Peronosporaceae</taxon>
        <taxon>Plasmopara</taxon>
    </lineage>
</organism>
<sequence length="690" mass="78948">MFVPILSTVFLLDVSISSASNSSIVQLQDPVVIVHQLNYPLPSANSSLTAAEGELENYDDSEQDNFDIDEAGGEMRMLHSIKKNIPLYLRSHLLFKEATNSLQSTQNDAKALLEKNGRSLDETKKLFAHLAKLLESDDGDLKLFARMTISKFLKDSSTTEDAQYQLLHIQTKLSTVFDCLMSHVEDEALEGFFKDGLHVLLLSYAGKLFSFEGILVDQASILEDVARFLTANRNGGDLITWLGTYQSAVDLYYYVFRLISNLVRFDRTRELGYRLQSLQINNLGESRYDLHKLSWMLKRDRGLEYAAYTRFNFIEHESKSRVFVGRQLYFFLSHTELLKKEEQIDFFLKMLSADVGPETKDLEEIDWSMLTDDQMRLFKAALQSPDLAKLVREALEAENQVASVEKELGYETVGKALMAVMNDNDLMQSLKAELNEEELVRLLKASLDDDKHLENLPLLLTHGDFKLKLNQKELQALVTNMQKILPYFKLSLLDGKRVTLLEKALELEARFNLVEDMLSSTELNTAKSLEVILNDQGIVQLLKKIVENPNHLMEFRSVLEDKGCMPKFTTALGDTNLAKVLDAVLRNIDLVFFLRVAIKDDDRVKLFRAALEKKEQVNEFLEALDKKKLANVFRSILEEEHQVRLLRKAVSVDHREAFKNALNLRDRKMLKEEMVTYLKSVDVKIISSDS</sequence>
<dbReference type="GeneID" id="36401870"/>
<keyword evidence="1" id="KW-0732">Signal</keyword>
<proteinExistence type="predicted"/>
<evidence type="ECO:0008006" key="4">
    <source>
        <dbReference type="Google" id="ProtNLM"/>
    </source>
</evidence>
<keyword evidence="3" id="KW-1185">Reference proteome</keyword>
<reference evidence="3" key="1">
    <citation type="submission" date="2014-09" db="EMBL/GenBank/DDBJ databases">
        <authorList>
            <person name="Sharma Rahul"/>
            <person name="Thines Marco"/>
        </authorList>
    </citation>
    <scope>NUCLEOTIDE SEQUENCE [LARGE SCALE GENOMIC DNA]</scope>
</reference>
<dbReference type="RefSeq" id="XP_024585394.1">
    <property type="nucleotide sequence ID" value="XM_024720169.1"/>
</dbReference>
<feature type="chain" id="PRO_5006059213" description="RxLR-like protein" evidence="1">
    <location>
        <begin position="20"/>
        <end position="690"/>
    </location>
</feature>
<protein>
    <recommendedName>
        <fullName evidence="4">RxLR-like protein</fullName>
    </recommendedName>
</protein>
<evidence type="ECO:0000313" key="3">
    <source>
        <dbReference type="Proteomes" id="UP000054928"/>
    </source>
</evidence>
<name>A0A0P1B662_PLAHL</name>
<accession>A0A0P1B662</accession>
<dbReference type="AlphaFoldDB" id="A0A0P1B662"/>
<dbReference type="Proteomes" id="UP000054928">
    <property type="component" value="Unassembled WGS sequence"/>
</dbReference>
<evidence type="ECO:0000313" key="2">
    <source>
        <dbReference type="EMBL" id="CEG49025.1"/>
    </source>
</evidence>